<keyword evidence="2" id="KW-1185">Reference proteome</keyword>
<sequence length="184" mass="20924">MVMVNADFVKGIKRLAANTKFAEICSIKPQSSQRQKDVEYVSRLLVHAYYDYDNESDVEEFLDARIIDALKEVDFKEFEERFEFTVSILYELFGAKALFPNAGTVASQGERFSLRSLETVFVGILRNAGSIEKLQDPGAFIKEKVLTFWKQPEVESMSASGLRGTQRLQRTIPFGAMWFKPSGN</sequence>
<gene>
    <name evidence="1" type="ORF">GCM10007874_38080</name>
</gene>
<dbReference type="EMBL" id="BSPC01000034">
    <property type="protein sequence ID" value="GLS20791.1"/>
    <property type="molecule type" value="Genomic_DNA"/>
</dbReference>
<protein>
    <submittedName>
        <fullName evidence="1">Uncharacterized protein</fullName>
    </submittedName>
</protein>
<comment type="caution">
    <text evidence="1">The sequence shown here is derived from an EMBL/GenBank/DDBJ whole genome shotgun (WGS) entry which is preliminary data.</text>
</comment>
<evidence type="ECO:0000313" key="2">
    <source>
        <dbReference type="Proteomes" id="UP001156882"/>
    </source>
</evidence>
<evidence type="ECO:0000313" key="1">
    <source>
        <dbReference type="EMBL" id="GLS20791.1"/>
    </source>
</evidence>
<organism evidence="1 2">
    <name type="scientific">Labrys miyagiensis</name>
    <dbReference type="NCBI Taxonomy" id="346912"/>
    <lineage>
        <taxon>Bacteria</taxon>
        <taxon>Pseudomonadati</taxon>
        <taxon>Pseudomonadota</taxon>
        <taxon>Alphaproteobacteria</taxon>
        <taxon>Hyphomicrobiales</taxon>
        <taxon>Xanthobacteraceae</taxon>
        <taxon>Labrys</taxon>
    </lineage>
</organism>
<reference evidence="2" key="1">
    <citation type="journal article" date="2019" name="Int. J. Syst. Evol. Microbiol.">
        <title>The Global Catalogue of Microorganisms (GCM) 10K type strain sequencing project: providing services to taxonomists for standard genome sequencing and annotation.</title>
        <authorList>
            <consortium name="The Broad Institute Genomics Platform"/>
            <consortium name="The Broad Institute Genome Sequencing Center for Infectious Disease"/>
            <person name="Wu L."/>
            <person name="Ma J."/>
        </authorList>
    </citation>
    <scope>NUCLEOTIDE SEQUENCE [LARGE SCALE GENOMIC DNA]</scope>
    <source>
        <strain evidence="2">NBRC 101365</strain>
    </source>
</reference>
<dbReference type="Proteomes" id="UP001156882">
    <property type="component" value="Unassembled WGS sequence"/>
</dbReference>
<name>A0ABQ6CKH5_9HYPH</name>
<accession>A0ABQ6CKH5</accession>
<proteinExistence type="predicted"/>